<dbReference type="Proteomes" id="UP000694522">
    <property type="component" value="Unplaced"/>
</dbReference>
<sequence length="94" mass="10894">MKILYLLFPFFLLLVQGAAGTSLVPGNEWQCKREGGLCRVLTCYHPYYFYGRCTNLEMVVNPWTSQAERTPCFWLLEPSPDVIFPPRLCYPKVV</sequence>
<keyword evidence="3" id="KW-1185">Reference proteome</keyword>
<accession>A0A8B9IZT5</accession>
<evidence type="ECO:0008006" key="4">
    <source>
        <dbReference type="Google" id="ProtNLM"/>
    </source>
</evidence>
<reference evidence="2" key="1">
    <citation type="submission" date="2025-08" db="UniProtKB">
        <authorList>
            <consortium name="Ensembl"/>
        </authorList>
    </citation>
    <scope>IDENTIFICATION</scope>
</reference>
<dbReference type="AlphaFoldDB" id="A0A8B9IZT5"/>
<proteinExistence type="predicted"/>
<feature type="signal peptide" evidence="1">
    <location>
        <begin position="1"/>
        <end position="20"/>
    </location>
</feature>
<organism evidence="2 3">
    <name type="scientific">Amazona collaria</name>
    <name type="common">yellow-billed parrot</name>
    <dbReference type="NCBI Taxonomy" id="241587"/>
    <lineage>
        <taxon>Eukaryota</taxon>
        <taxon>Metazoa</taxon>
        <taxon>Chordata</taxon>
        <taxon>Craniata</taxon>
        <taxon>Vertebrata</taxon>
        <taxon>Euteleostomi</taxon>
        <taxon>Archelosauria</taxon>
        <taxon>Archosauria</taxon>
        <taxon>Dinosauria</taxon>
        <taxon>Saurischia</taxon>
        <taxon>Theropoda</taxon>
        <taxon>Coelurosauria</taxon>
        <taxon>Aves</taxon>
        <taxon>Neognathae</taxon>
        <taxon>Neoaves</taxon>
        <taxon>Telluraves</taxon>
        <taxon>Australaves</taxon>
        <taxon>Psittaciformes</taxon>
        <taxon>Psittacidae</taxon>
        <taxon>Amazona</taxon>
    </lineage>
</organism>
<dbReference type="Ensembl" id="ENSACOT00000018107.1">
    <property type="protein sequence ID" value="ENSACOP00000017468.1"/>
    <property type="gene ID" value="ENSACOG00000012107.1"/>
</dbReference>
<feature type="chain" id="PRO_5034219572" description="Secreted protein" evidence="1">
    <location>
        <begin position="21"/>
        <end position="94"/>
    </location>
</feature>
<evidence type="ECO:0000313" key="2">
    <source>
        <dbReference type="Ensembl" id="ENSACOP00000017468.1"/>
    </source>
</evidence>
<dbReference type="SUPFAM" id="SSF57392">
    <property type="entry name" value="Defensin-like"/>
    <property type="match status" value="1"/>
</dbReference>
<protein>
    <recommendedName>
        <fullName evidence="4">Secreted protein</fullName>
    </recommendedName>
</protein>
<reference evidence="2" key="2">
    <citation type="submission" date="2025-09" db="UniProtKB">
        <authorList>
            <consortium name="Ensembl"/>
        </authorList>
    </citation>
    <scope>IDENTIFICATION</scope>
</reference>
<name>A0A8B9IZT5_9PSIT</name>
<evidence type="ECO:0000256" key="1">
    <source>
        <dbReference type="SAM" id="SignalP"/>
    </source>
</evidence>
<keyword evidence="1" id="KW-0732">Signal</keyword>
<evidence type="ECO:0000313" key="3">
    <source>
        <dbReference type="Proteomes" id="UP000694522"/>
    </source>
</evidence>